<dbReference type="AlphaFoldDB" id="A0A7W7CMX5"/>
<comment type="caution">
    <text evidence="2">The sequence shown here is derived from an EMBL/GenBank/DDBJ whole genome shotgun (WGS) entry which is preliminary data.</text>
</comment>
<evidence type="ECO:0000313" key="3">
    <source>
        <dbReference type="Proteomes" id="UP000542742"/>
    </source>
</evidence>
<keyword evidence="3" id="KW-1185">Reference proteome</keyword>
<evidence type="ECO:0000313" key="2">
    <source>
        <dbReference type="EMBL" id="MBB4691487.1"/>
    </source>
</evidence>
<sequence length="129" mass="13267">MPGDTVRRDEATDMVAELTTGQAANGPPNLRPVNVTGAMVSDIPDMSTADAVALQWGGTGTADHSWAALDAFEGYFQPRKTNSGKVLGAAKVSRVRIAQGDDNGTAGHWWRLPCGNNGSSGPDAATAAA</sequence>
<name>A0A7W7CMX5_9ACTN</name>
<dbReference type="InterPro" id="IPR035992">
    <property type="entry name" value="Ricin_B-like_lectins"/>
</dbReference>
<protein>
    <submittedName>
        <fullName evidence="2">Uncharacterized protein</fullName>
    </submittedName>
</protein>
<dbReference type="RefSeq" id="WP_184950297.1">
    <property type="nucleotide sequence ID" value="NZ_BOMC01000006.1"/>
</dbReference>
<reference evidence="2 3" key="1">
    <citation type="submission" date="2020-08" db="EMBL/GenBank/DDBJ databases">
        <title>Sequencing the genomes of 1000 actinobacteria strains.</title>
        <authorList>
            <person name="Klenk H.-P."/>
        </authorList>
    </citation>
    <scope>NUCLEOTIDE SEQUENCE [LARGE SCALE GENOMIC DNA]</scope>
    <source>
        <strain evidence="2 3">DSM 45518</strain>
    </source>
</reference>
<evidence type="ECO:0000256" key="1">
    <source>
        <dbReference type="SAM" id="MobiDB-lite"/>
    </source>
</evidence>
<gene>
    <name evidence="2" type="ORF">BKA14_001635</name>
</gene>
<organism evidence="2 3">
    <name type="scientific">Paractinoplanes abujensis</name>
    <dbReference type="NCBI Taxonomy" id="882441"/>
    <lineage>
        <taxon>Bacteria</taxon>
        <taxon>Bacillati</taxon>
        <taxon>Actinomycetota</taxon>
        <taxon>Actinomycetes</taxon>
        <taxon>Micromonosporales</taxon>
        <taxon>Micromonosporaceae</taxon>
        <taxon>Paractinoplanes</taxon>
    </lineage>
</organism>
<accession>A0A7W7CMX5</accession>
<dbReference type="EMBL" id="JACHMF010000001">
    <property type="protein sequence ID" value="MBB4691487.1"/>
    <property type="molecule type" value="Genomic_DNA"/>
</dbReference>
<proteinExistence type="predicted"/>
<dbReference type="Gene3D" id="2.80.10.50">
    <property type="match status" value="1"/>
</dbReference>
<dbReference type="Proteomes" id="UP000542742">
    <property type="component" value="Unassembled WGS sequence"/>
</dbReference>
<feature type="region of interest" description="Disordered" evidence="1">
    <location>
        <begin position="100"/>
        <end position="129"/>
    </location>
</feature>
<dbReference type="SUPFAM" id="SSF50370">
    <property type="entry name" value="Ricin B-like lectins"/>
    <property type="match status" value="1"/>
</dbReference>